<dbReference type="EMBL" id="BSSD01000001">
    <property type="protein sequence ID" value="GLW90205.1"/>
    <property type="molecule type" value="Genomic_DNA"/>
</dbReference>
<evidence type="ECO:0008006" key="3">
    <source>
        <dbReference type="Google" id="ProtNLM"/>
    </source>
</evidence>
<keyword evidence="2" id="KW-1185">Reference proteome</keyword>
<dbReference type="InterPro" id="IPR029063">
    <property type="entry name" value="SAM-dependent_MTases_sf"/>
</dbReference>
<protein>
    <recommendedName>
        <fullName evidence="3">Methyltransferase domain-containing protein</fullName>
    </recommendedName>
</protein>
<evidence type="ECO:0000313" key="2">
    <source>
        <dbReference type="Proteomes" id="UP001165042"/>
    </source>
</evidence>
<dbReference type="Pfam" id="PF13489">
    <property type="entry name" value="Methyltransf_23"/>
    <property type="match status" value="1"/>
</dbReference>
<reference evidence="1" key="1">
    <citation type="submission" date="2023-02" db="EMBL/GenBank/DDBJ databases">
        <title>Actinokineospora globicatena NBRC 15670.</title>
        <authorList>
            <person name="Ichikawa N."/>
            <person name="Sato H."/>
            <person name="Tonouchi N."/>
        </authorList>
    </citation>
    <scope>NUCLEOTIDE SEQUENCE</scope>
    <source>
        <strain evidence="1">NBRC 15670</strain>
    </source>
</reference>
<organism evidence="1 2">
    <name type="scientific">Actinokineospora globicatena</name>
    <dbReference type="NCBI Taxonomy" id="103729"/>
    <lineage>
        <taxon>Bacteria</taxon>
        <taxon>Bacillati</taxon>
        <taxon>Actinomycetota</taxon>
        <taxon>Actinomycetes</taxon>
        <taxon>Pseudonocardiales</taxon>
        <taxon>Pseudonocardiaceae</taxon>
        <taxon>Actinokineospora</taxon>
    </lineage>
</organism>
<evidence type="ECO:0000313" key="1">
    <source>
        <dbReference type="EMBL" id="GLW90205.1"/>
    </source>
</evidence>
<dbReference type="Gene3D" id="3.40.50.150">
    <property type="entry name" value="Vaccinia Virus protein VP39"/>
    <property type="match status" value="1"/>
</dbReference>
<dbReference type="SUPFAM" id="SSF53335">
    <property type="entry name" value="S-adenosyl-L-methionine-dependent methyltransferases"/>
    <property type="match status" value="1"/>
</dbReference>
<dbReference type="RefSeq" id="WP_285608051.1">
    <property type="nucleotide sequence ID" value="NZ_BSSD01000001.1"/>
</dbReference>
<gene>
    <name evidence="1" type="ORF">Aglo03_10210</name>
</gene>
<proteinExistence type="predicted"/>
<dbReference type="AlphaFoldDB" id="A0A9W6QKA3"/>
<sequence>MDFPQLDALSGQYESPFATFLAHTDQKRKANRYLDDVVAALARRGTFVDAGAGTGDTAAHLAGSFDEVIAIEPNPALRARLAGTAPGATILDVPILAADPGHTADLVYCGHVLYYVHVDLWQAHIDALTSWTAPDGECVIALQNPSSDCMVMLREFGGPRFDLPSSVKADTTTVPSFVQADDLDTAIEIAAFILGLAPLPVTRDLVVEYVTQKFRSANGYLFSCTQDFHHIR</sequence>
<dbReference type="CDD" id="cd02440">
    <property type="entry name" value="AdoMet_MTases"/>
    <property type="match status" value="1"/>
</dbReference>
<dbReference type="Proteomes" id="UP001165042">
    <property type="component" value="Unassembled WGS sequence"/>
</dbReference>
<accession>A0A9W6QKA3</accession>
<name>A0A9W6QKA3_9PSEU</name>
<comment type="caution">
    <text evidence="1">The sequence shown here is derived from an EMBL/GenBank/DDBJ whole genome shotgun (WGS) entry which is preliminary data.</text>
</comment>